<gene>
    <name evidence="1" type="ordered locus">Mevan_1340</name>
</gene>
<evidence type="ECO:0000313" key="1">
    <source>
        <dbReference type="EMBL" id="ABR55237.1"/>
    </source>
</evidence>
<dbReference type="eggNOG" id="arCOG05038">
    <property type="taxonomic scope" value="Archaea"/>
</dbReference>
<dbReference type="Proteomes" id="UP000001107">
    <property type="component" value="Chromosome"/>
</dbReference>
<dbReference type="InterPro" id="IPR019208">
    <property type="entry name" value="DUF2097"/>
</dbReference>
<dbReference type="HOGENOM" id="CLU_181218_0_0_2"/>
<reference evidence="1" key="1">
    <citation type="submission" date="2007-06" db="EMBL/GenBank/DDBJ databases">
        <title>Complete sequence of Methanococcus vannielii SB.</title>
        <authorList>
            <consortium name="US DOE Joint Genome Institute"/>
            <person name="Copeland A."/>
            <person name="Lucas S."/>
            <person name="Lapidus A."/>
            <person name="Barry K."/>
            <person name="Glavina del Rio T."/>
            <person name="Dalin E."/>
            <person name="Tice H."/>
            <person name="Pitluck S."/>
            <person name="Chain P."/>
            <person name="Malfatti S."/>
            <person name="Shin M."/>
            <person name="Vergez L."/>
            <person name="Schmutz J."/>
            <person name="Larimer F."/>
            <person name="Land M."/>
            <person name="Hauser L."/>
            <person name="Kyrpides N."/>
            <person name="Anderson I."/>
            <person name="Sieprawska-Lupa M."/>
            <person name="Whitman W.B."/>
            <person name="Richardson P."/>
        </authorList>
    </citation>
    <scope>NUCLEOTIDE SEQUENCE [LARGE SCALE GENOMIC DNA]</scope>
    <source>
        <strain evidence="1">SB</strain>
    </source>
</reference>
<accession>A6URW5</accession>
<dbReference type="Pfam" id="PF09870">
    <property type="entry name" value="DUF2097"/>
    <property type="match status" value="1"/>
</dbReference>
<dbReference type="KEGG" id="mvn:Mevan_1340"/>
<dbReference type="EMBL" id="CP000742">
    <property type="protein sequence ID" value="ABR55237.1"/>
    <property type="molecule type" value="Genomic_DNA"/>
</dbReference>
<dbReference type="AlphaFoldDB" id="A6URW5"/>
<sequence>MEEIVIKMTEEKMEDYMKTNVQEGDHIEVYFGRCHVEGTVDSKEDGFFRVDTDNKSMGLMEFDIGNIARDVLEIVHINEEKDKKVILVIE</sequence>
<dbReference type="RefSeq" id="WP_012066152.1">
    <property type="nucleotide sequence ID" value="NC_009634.1"/>
</dbReference>
<dbReference type="STRING" id="406327.Mevan_1340"/>
<organism evidence="1 2">
    <name type="scientific">Methanococcus vannielii (strain ATCC 35089 / DSM 1224 / JCM 13029 / OCM 148 / SB)</name>
    <dbReference type="NCBI Taxonomy" id="406327"/>
    <lineage>
        <taxon>Archaea</taxon>
        <taxon>Methanobacteriati</taxon>
        <taxon>Methanobacteriota</taxon>
        <taxon>Methanomada group</taxon>
        <taxon>Methanococci</taxon>
        <taxon>Methanococcales</taxon>
        <taxon>Methanococcaceae</taxon>
        <taxon>Methanococcus</taxon>
    </lineage>
</organism>
<dbReference type="GeneID" id="5325130"/>
<keyword evidence="2" id="KW-1185">Reference proteome</keyword>
<name>A6URW5_METVS</name>
<proteinExistence type="predicted"/>
<dbReference type="OrthoDB" id="65551at2157"/>
<protein>
    <submittedName>
        <fullName evidence="1">Uncharacterized protein</fullName>
    </submittedName>
</protein>
<evidence type="ECO:0000313" key="2">
    <source>
        <dbReference type="Proteomes" id="UP000001107"/>
    </source>
</evidence>